<evidence type="ECO:0000313" key="3">
    <source>
        <dbReference type="Proteomes" id="UP001177595"/>
    </source>
</evidence>
<evidence type="ECO:0000313" key="2">
    <source>
        <dbReference type="EMBL" id="WGM01909.1"/>
    </source>
</evidence>
<gene>
    <name evidence="2" type="ORF">QE210_01910</name>
    <name evidence="1" type="ORF">QE210_10785</name>
</gene>
<dbReference type="Pfam" id="PF13554">
    <property type="entry name" value="Phage_tail_terminator_5"/>
    <property type="match status" value="1"/>
</dbReference>
<dbReference type="Proteomes" id="UP001177595">
    <property type="component" value="Chromosome"/>
</dbReference>
<protein>
    <submittedName>
        <fullName evidence="2">Phage tail terminator-like protein</fullName>
    </submittedName>
</protein>
<dbReference type="AlphaFoldDB" id="A0AA95GS45"/>
<dbReference type="EMBL" id="CP123504">
    <property type="protein sequence ID" value="WGM01909.1"/>
    <property type="molecule type" value="Genomic_DNA"/>
</dbReference>
<proteinExistence type="predicted"/>
<evidence type="ECO:0000313" key="1">
    <source>
        <dbReference type="EMBL" id="WGM00362.1"/>
    </source>
</evidence>
<accession>A0AA95GS45</accession>
<reference evidence="2" key="1">
    <citation type="submission" date="2023-04" db="EMBL/GenBank/DDBJ databases">
        <title>Genome dynamics across the evolutionary transition to endosymbiosis.</title>
        <authorList>
            <person name="Siozios S."/>
            <person name="Nadal-Jimenez P."/>
            <person name="Azagi T."/>
            <person name="Sprong H."/>
            <person name="Frost C.L."/>
            <person name="Parratt S.R."/>
            <person name="Taylor G."/>
            <person name="Brettell L."/>
            <person name="Lew K.C."/>
            <person name="Croft L."/>
            <person name="King K.C."/>
            <person name="Brockhurst M.A."/>
            <person name="Hypsa V."/>
            <person name="Novakova E."/>
            <person name="Darby A.C."/>
            <person name="Hurst G.D.D."/>
        </authorList>
    </citation>
    <scope>NUCLEOTIDE SEQUENCE</scope>
    <source>
        <strain evidence="2">APv</strain>
    </source>
</reference>
<dbReference type="InterPro" id="IPR025395">
    <property type="entry name" value="Phage_tail_terminator-like"/>
</dbReference>
<dbReference type="Gene3D" id="3.30.2000.20">
    <property type="match status" value="1"/>
</dbReference>
<dbReference type="EMBL" id="CP123504">
    <property type="protein sequence ID" value="WGM00362.1"/>
    <property type="molecule type" value="Genomic_DNA"/>
</dbReference>
<sequence length="133" mass="14643">MNPLTINTAIRAHIAQFAESENIKVAWPNCEFDDINEPYLQLHIMPATTKNLSLSLDMPVFSGVIQINVVGKAGTGDTLVMNVANRLINYLTNGFSLTDNLFLNGEPCLFPAICDQANYILPVSVAYRCHSTI</sequence>
<name>A0AA95GS45_9GAMM</name>
<organism evidence="2 3">
    <name type="scientific">Arsenophonus nasoniae</name>
    <name type="common">son-killer infecting Nasonia vitripennis</name>
    <dbReference type="NCBI Taxonomy" id="638"/>
    <lineage>
        <taxon>Bacteria</taxon>
        <taxon>Pseudomonadati</taxon>
        <taxon>Pseudomonadota</taxon>
        <taxon>Gammaproteobacteria</taxon>
        <taxon>Enterobacterales</taxon>
        <taxon>Morganellaceae</taxon>
        <taxon>Arsenophonus</taxon>
    </lineage>
</organism>
<dbReference type="RefSeq" id="WP_280623950.1">
    <property type="nucleotide sequence ID" value="NZ_CP123504.1"/>
</dbReference>